<keyword evidence="3 4" id="KW-0810">Translation regulation</keyword>
<dbReference type="PANTHER" id="PTHR39190:SF1">
    <property type="entry name" value="FLAGELLAR ASSEMBLY FACTOR FLIW"/>
    <property type="match status" value="1"/>
</dbReference>
<keyword evidence="2 4" id="KW-1005">Bacterial flagellum biogenesis</keyword>
<sequence>MNIETKYHGELDINKQDILRFDDGIPGFLEEKAFVVLPLAEDSLFYLLQSVQTPELAFVVANPFLFFTDYDFEIDKGYLEKLGIESEKDVAVYSILMIKDPMEHSTANLQAPVIVNTKNNKGKQIILTNTNYQTKHKLYKQPVK</sequence>
<evidence type="ECO:0000313" key="5">
    <source>
        <dbReference type="EMBL" id="MBM7704467.1"/>
    </source>
</evidence>
<evidence type="ECO:0000313" key="6">
    <source>
        <dbReference type="Proteomes" id="UP000809829"/>
    </source>
</evidence>
<keyword evidence="5" id="KW-0966">Cell projection</keyword>
<gene>
    <name evidence="4" type="primary">fliW</name>
    <name evidence="5" type="ORF">JOC83_003324</name>
</gene>
<comment type="subunit">
    <text evidence="4">Interacts with translational regulator CsrA and flagellin(s).</text>
</comment>
<dbReference type="HAMAP" id="MF_01185">
    <property type="entry name" value="FliW"/>
    <property type="match status" value="1"/>
</dbReference>
<keyword evidence="4" id="KW-0143">Chaperone</keyword>
<keyword evidence="6" id="KW-1185">Reference proteome</keyword>
<evidence type="ECO:0000256" key="3">
    <source>
        <dbReference type="ARBA" id="ARBA00022845"/>
    </source>
</evidence>
<dbReference type="RefSeq" id="WP_205188472.1">
    <property type="nucleotide sequence ID" value="NZ_JAFBFC010000007.1"/>
</dbReference>
<name>A0ABS2QZM7_9BACI</name>
<dbReference type="EMBL" id="JAFBFC010000007">
    <property type="protein sequence ID" value="MBM7704467.1"/>
    <property type="molecule type" value="Genomic_DNA"/>
</dbReference>
<dbReference type="NCBIfam" id="NF009793">
    <property type="entry name" value="PRK13285.1-1"/>
    <property type="match status" value="1"/>
</dbReference>
<dbReference type="PANTHER" id="PTHR39190">
    <property type="entry name" value="FLAGELLAR ASSEMBLY FACTOR FLIW"/>
    <property type="match status" value="1"/>
</dbReference>
<evidence type="ECO:0000256" key="1">
    <source>
        <dbReference type="ARBA" id="ARBA00022490"/>
    </source>
</evidence>
<evidence type="ECO:0000256" key="2">
    <source>
        <dbReference type="ARBA" id="ARBA00022795"/>
    </source>
</evidence>
<reference evidence="5 6" key="1">
    <citation type="submission" date="2021-01" db="EMBL/GenBank/DDBJ databases">
        <title>Genomic Encyclopedia of Type Strains, Phase IV (KMG-IV): sequencing the most valuable type-strain genomes for metagenomic binning, comparative biology and taxonomic classification.</title>
        <authorList>
            <person name="Goeker M."/>
        </authorList>
    </citation>
    <scope>NUCLEOTIDE SEQUENCE [LARGE SCALE GENOMIC DNA]</scope>
    <source>
        <strain evidence="5 6">DSM 104297</strain>
    </source>
</reference>
<dbReference type="InterPro" id="IPR024046">
    <property type="entry name" value="Flagellar_assmbl_FliW_dom_sf"/>
</dbReference>
<dbReference type="SUPFAM" id="SSF141457">
    <property type="entry name" value="BH3618-like"/>
    <property type="match status" value="1"/>
</dbReference>
<keyword evidence="1 4" id="KW-0963">Cytoplasm</keyword>
<accession>A0ABS2QZM7</accession>
<keyword evidence="5" id="KW-0969">Cilium</keyword>
<comment type="function">
    <text evidence="4">Acts as an anti-CsrA protein, binds CsrA and prevents it from repressing translation of its target genes, one of which is flagellin. Binds to flagellin and participates in the assembly of the flagellum.</text>
</comment>
<dbReference type="Pfam" id="PF02623">
    <property type="entry name" value="FliW"/>
    <property type="match status" value="1"/>
</dbReference>
<proteinExistence type="inferred from homology"/>
<evidence type="ECO:0000256" key="4">
    <source>
        <dbReference type="HAMAP-Rule" id="MF_01185"/>
    </source>
</evidence>
<protein>
    <recommendedName>
        <fullName evidence="4">Flagellar assembly factor FliW</fullName>
    </recommendedName>
</protein>
<comment type="similarity">
    <text evidence="4">Belongs to the FliW family.</text>
</comment>
<organism evidence="5 6">
    <name type="scientific">Priestia iocasae</name>
    <dbReference type="NCBI Taxonomy" id="2291674"/>
    <lineage>
        <taxon>Bacteria</taxon>
        <taxon>Bacillati</taxon>
        <taxon>Bacillota</taxon>
        <taxon>Bacilli</taxon>
        <taxon>Bacillales</taxon>
        <taxon>Bacillaceae</taxon>
        <taxon>Priestia</taxon>
    </lineage>
</organism>
<comment type="subcellular location">
    <subcellularLocation>
        <location evidence="4">Cytoplasm</location>
    </subcellularLocation>
</comment>
<dbReference type="Gene3D" id="2.30.290.10">
    <property type="entry name" value="BH3618-like"/>
    <property type="match status" value="1"/>
</dbReference>
<comment type="caution">
    <text evidence="5">The sequence shown here is derived from an EMBL/GenBank/DDBJ whole genome shotgun (WGS) entry which is preliminary data.</text>
</comment>
<dbReference type="Proteomes" id="UP000809829">
    <property type="component" value="Unassembled WGS sequence"/>
</dbReference>
<dbReference type="InterPro" id="IPR003775">
    <property type="entry name" value="Flagellar_assembly_factor_FliW"/>
</dbReference>
<keyword evidence="5" id="KW-0282">Flagellum</keyword>